<dbReference type="EMBL" id="KZ772753">
    <property type="protein sequence ID" value="PTQ34322.1"/>
    <property type="molecule type" value="Genomic_DNA"/>
</dbReference>
<accession>A0A2R6WKF2</accession>
<name>A0A2R6WKF2_MARPO</name>
<reference evidence="2" key="1">
    <citation type="journal article" date="2017" name="Cell">
        <title>Insights into land plant evolution garnered from the Marchantia polymorpha genome.</title>
        <authorList>
            <person name="Bowman J.L."/>
            <person name="Kohchi T."/>
            <person name="Yamato K.T."/>
            <person name="Jenkins J."/>
            <person name="Shu S."/>
            <person name="Ishizaki K."/>
            <person name="Yamaoka S."/>
            <person name="Nishihama R."/>
            <person name="Nakamura Y."/>
            <person name="Berger F."/>
            <person name="Adam C."/>
            <person name="Aki S.S."/>
            <person name="Althoff F."/>
            <person name="Araki T."/>
            <person name="Arteaga-Vazquez M.A."/>
            <person name="Balasubrmanian S."/>
            <person name="Barry K."/>
            <person name="Bauer D."/>
            <person name="Boehm C.R."/>
            <person name="Briginshaw L."/>
            <person name="Caballero-Perez J."/>
            <person name="Catarino B."/>
            <person name="Chen F."/>
            <person name="Chiyoda S."/>
            <person name="Chovatia M."/>
            <person name="Davies K.M."/>
            <person name="Delmans M."/>
            <person name="Demura T."/>
            <person name="Dierschke T."/>
            <person name="Dolan L."/>
            <person name="Dorantes-Acosta A.E."/>
            <person name="Eklund D.M."/>
            <person name="Florent S.N."/>
            <person name="Flores-Sandoval E."/>
            <person name="Fujiyama A."/>
            <person name="Fukuzawa H."/>
            <person name="Galik B."/>
            <person name="Grimanelli D."/>
            <person name="Grimwood J."/>
            <person name="Grossniklaus U."/>
            <person name="Hamada T."/>
            <person name="Haseloff J."/>
            <person name="Hetherington A.J."/>
            <person name="Higo A."/>
            <person name="Hirakawa Y."/>
            <person name="Hundley H.N."/>
            <person name="Ikeda Y."/>
            <person name="Inoue K."/>
            <person name="Inoue S.I."/>
            <person name="Ishida S."/>
            <person name="Jia Q."/>
            <person name="Kakita M."/>
            <person name="Kanazawa T."/>
            <person name="Kawai Y."/>
            <person name="Kawashima T."/>
            <person name="Kennedy M."/>
            <person name="Kinose K."/>
            <person name="Kinoshita T."/>
            <person name="Kohara Y."/>
            <person name="Koide E."/>
            <person name="Komatsu K."/>
            <person name="Kopischke S."/>
            <person name="Kubo M."/>
            <person name="Kyozuka J."/>
            <person name="Lagercrantz U."/>
            <person name="Lin S.S."/>
            <person name="Lindquist E."/>
            <person name="Lipzen A.M."/>
            <person name="Lu C.W."/>
            <person name="De Luna E."/>
            <person name="Martienssen R.A."/>
            <person name="Minamino N."/>
            <person name="Mizutani M."/>
            <person name="Mizutani M."/>
            <person name="Mochizuki N."/>
            <person name="Monte I."/>
            <person name="Mosher R."/>
            <person name="Nagasaki H."/>
            <person name="Nakagami H."/>
            <person name="Naramoto S."/>
            <person name="Nishitani K."/>
            <person name="Ohtani M."/>
            <person name="Okamoto T."/>
            <person name="Okumura M."/>
            <person name="Phillips J."/>
            <person name="Pollak B."/>
            <person name="Reinders A."/>
            <person name="Rovekamp M."/>
            <person name="Sano R."/>
            <person name="Sawa S."/>
            <person name="Schmid M.W."/>
            <person name="Shirakawa M."/>
            <person name="Solano R."/>
            <person name="Spunde A."/>
            <person name="Suetsugu N."/>
            <person name="Sugano S."/>
            <person name="Sugiyama A."/>
            <person name="Sun R."/>
            <person name="Suzuki Y."/>
            <person name="Takenaka M."/>
            <person name="Takezawa D."/>
            <person name="Tomogane H."/>
            <person name="Tsuzuki M."/>
            <person name="Ueda T."/>
            <person name="Umeda M."/>
            <person name="Ward J.M."/>
            <person name="Watanabe Y."/>
            <person name="Yazaki K."/>
            <person name="Yokoyama R."/>
            <person name="Yoshitake Y."/>
            <person name="Yotsui I."/>
            <person name="Zachgo S."/>
            <person name="Schmutz J."/>
        </authorList>
    </citation>
    <scope>NUCLEOTIDE SEQUENCE [LARGE SCALE GENOMIC DNA]</scope>
    <source>
        <strain evidence="2">Tak-1</strain>
    </source>
</reference>
<evidence type="ECO:0000313" key="1">
    <source>
        <dbReference type="EMBL" id="PTQ34322.1"/>
    </source>
</evidence>
<protein>
    <submittedName>
        <fullName evidence="1">Uncharacterized protein</fullName>
    </submittedName>
</protein>
<dbReference type="AlphaFoldDB" id="A0A2R6WKF2"/>
<organism evidence="1 2">
    <name type="scientific">Marchantia polymorpha</name>
    <name type="common">Common liverwort</name>
    <name type="synonym">Marchantia aquatica</name>
    <dbReference type="NCBI Taxonomy" id="3197"/>
    <lineage>
        <taxon>Eukaryota</taxon>
        <taxon>Viridiplantae</taxon>
        <taxon>Streptophyta</taxon>
        <taxon>Embryophyta</taxon>
        <taxon>Marchantiophyta</taxon>
        <taxon>Marchantiopsida</taxon>
        <taxon>Marchantiidae</taxon>
        <taxon>Marchantiales</taxon>
        <taxon>Marchantiaceae</taxon>
        <taxon>Marchantia</taxon>
    </lineage>
</organism>
<keyword evidence="2" id="KW-1185">Reference proteome</keyword>
<evidence type="ECO:0000313" key="2">
    <source>
        <dbReference type="Proteomes" id="UP000244005"/>
    </source>
</evidence>
<sequence>MRVIFLLRQCIGHILLQPSTFEPRFSTENKGLSISMCIIPRAGLKSSLSSPFRSGRFKGVLHSPLWYARENACLHLSASNQFTSCSLSDQPQIIRHVSQFPSVLENQRLVWLHFIPQSSGDGIPQC</sequence>
<proteinExistence type="predicted"/>
<gene>
    <name evidence="1" type="ORF">MARPO_0081s0049</name>
</gene>
<dbReference type="Proteomes" id="UP000244005">
    <property type="component" value="Unassembled WGS sequence"/>
</dbReference>